<comment type="caution">
    <text evidence="3">The sequence shown here is derived from an EMBL/GenBank/DDBJ whole genome shotgun (WGS) entry which is preliminary data.</text>
</comment>
<keyword evidence="4" id="KW-1185">Reference proteome</keyword>
<dbReference type="Gene3D" id="3.30.70.1060">
    <property type="entry name" value="Dimeric alpha+beta barrel"/>
    <property type="match status" value="1"/>
</dbReference>
<dbReference type="EMBL" id="BAAAOS010000010">
    <property type="protein sequence ID" value="GAA1561689.1"/>
    <property type="molecule type" value="Genomic_DNA"/>
</dbReference>
<comment type="similarity">
    <text evidence="1">Belongs to the YciI family.</text>
</comment>
<sequence>MTQYLLAVQLVDGEPAPPDDGGAVDALNQEMVDQGVWVFGGGLQARSTRKVVRVEAGEVLVTDGPFAESKEYMAGFWVIKAPDLETAQGWAAKATKACQVPIEVSPFDPADG</sequence>
<dbReference type="Pfam" id="PF03795">
    <property type="entry name" value="YCII"/>
    <property type="match status" value="1"/>
</dbReference>
<dbReference type="SUPFAM" id="SSF54909">
    <property type="entry name" value="Dimeric alpha+beta barrel"/>
    <property type="match status" value="1"/>
</dbReference>
<dbReference type="PANTHER" id="PTHR35174:SF3">
    <property type="entry name" value="BLL7171 PROTEIN"/>
    <property type="match status" value="1"/>
</dbReference>
<gene>
    <name evidence="3" type="ORF">GCM10009789_13680</name>
</gene>
<protein>
    <submittedName>
        <fullName evidence="3">YciI family protein</fullName>
    </submittedName>
</protein>
<feature type="domain" description="YCII-related" evidence="2">
    <location>
        <begin position="28"/>
        <end position="93"/>
    </location>
</feature>
<evidence type="ECO:0000259" key="2">
    <source>
        <dbReference type="Pfam" id="PF03795"/>
    </source>
</evidence>
<evidence type="ECO:0000313" key="3">
    <source>
        <dbReference type="EMBL" id="GAA1561689.1"/>
    </source>
</evidence>
<dbReference type="RefSeq" id="WP_344210955.1">
    <property type="nucleotide sequence ID" value="NZ_BAAAOS010000010.1"/>
</dbReference>
<dbReference type="InterPro" id="IPR005545">
    <property type="entry name" value="YCII"/>
</dbReference>
<accession>A0ABN2CNQ9</accession>
<dbReference type="PANTHER" id="PTHR35174">
    <property type="entry name" value="BLL7171 PROTEIN-RELATED"/>
    <property type="match status" value="1"/>
</dbReference>
<organism evidence="3 4">
    <name type="scientific">Kribbella sancticallisti</name>
    <dbReference type="NCBI Taxonomy" id="460087"/>
    <lineage>
        <taxon>Bacteria</taxon>
        <taxon>Bacillati</taxon>
        <taxon>Actinomycetota</taxon>
        <taxon>Actinomycetes</taxon>
        <taxon>Propionibacteriales</taxon>
        <taxon>Kribbellaceae</taxon>
        <taxon>Kribbella</taxon>
    </lineage>
</organism>
<evidence type="ECO:0000256" key="1">
    <source>
        <dbReference type="ARBA" id="ARBA00007689"/>
    </source>
</evidence>
<dbReference type="InterPro" id="IPR011008">
    <property type="entry name" value="Dimeric_a/b-barrel"/>
</dbReference>
<dbReference type="Proteomes" id="UP001500393">
    <property type="component" value="Unassembled WGS sequence"/>
</dbReference>
<evidence type="ECO:0000313" key="4">
    <source>
        <dbReference type="Proteomes" id="UP001500393"/>
    </source>
</evidence>
<name>A0ABN2CNQ9_9ACTN</name>
<proteinExistence type="inferred from homology"/>
<reference evidence="3 4" key="1">
    <citation type="journal article" date="2019" name="Int. J. Syst. Evol. Microbiol.">
        <title>The Global Catalogue of Microorganisms (GCM) 10K type strain sequencing project: providing services to taxonomists for standard genome sequencing and annotation.</title>
        <authorList>
            <consortium name="The Broad Institute Genomics Platform"/>
            <consortium name="The Broad Institute Genome Sequencing Center for Infectious Disease"/>
            <person name="Wu L."/>
            <person name="Ma J."/>
        </authorList>
    </citation>
    <scope>NUCLEOTIDE SEQUENCE [LARGE SCALE GENOMIC DNA]</scope>
    <source>
        <strain evidence="3 4">JCM 14969</strain>
    </source>
</reference>